<dbReference type="Gene3D" id="1.10.10.2210">
    <property type="match status" value="1"/>
</dbReference>
<reference evidence="12" key="2">
    <citation type="submission" date="2021-08" db="EMBL/GenBank/DDBJ databases">
        <authorList>
            <person name="Eriksson T."/>
        </authorList>
    </citation>
    <scope>NUCLEOTIDE SEQUENCE</scope>
    <source>
        <strain evidence="12">Stoneville</strain>
        <tissue evidence="12">Whole head</tissue>
    </source>
</reference>
<dbReference type="CDD" id="cd15584">
    <property type="entry name" value="PHD_ING1_2"/>
    <property type="match status" value="1"/>
</dbReference>
<evidence type="ECO:0000256" key="3">
    <source>
        <dbReference type="ARBA" id="ARBA00022723"/>
    </source>
</evidence>
<dbReference type="Gene3D" id="3.40.1440.10">
    <property type="entry name" value="GIY-YIG endonuclease"/>
    <property type="match status" value="1"/>
</dbReference>
<evidence type="ECO:0000256" key="4">
    <source>
        <dbReference type="ARBA" id="ARBA00022771"/>
    </source>
</evidence>
<dbReference type="InterPro" id="IPR000477">
    <property type="entry name" value="RT_dom"/>
</dbReference>
<dbReference type="InterPro" id="IPR011011">
    <property type="entry name" value="Znf_FYVE_PHD"/>
</dbReference>
<feature type="compositionally biased region" description="Low complexity" evidence="9">
    <location>
        <begin position="1029"/>
        <end position="1040"/>
    </location>
</feature>
<evidence type="ECO:0000313" key="12">
    <source>
        <dbReference type="EMBL" id="KAH0809946.1"/>
    </source>
</evidence>
<dbReference type="Pfam" id="PF12998">
    <property type="entry name" value="ING"/>
    <property type="match status" value="1"/>
</dbReference>
<dbReference type="Pfam" id="PF26215">
    <property type="entry name" value="HTH_animal"/>
    <property type="match status" value="1"/>
</dbReference>
<dbReference type="PANTHER" id="PTHR21301">
    <property type="entry name" value="REVERSE TRANSCRIPTASE"/>
    <property type="match status" value="1"/>
</dbReference>
<dbReference type="InterPro" id="IPR013083">
    <property type="entry name" value="Znf_RING/FYVE/PHD"/>
</dbReference>
<dbReference type="CDD" id="cd10442">
    <property type="entry name" value="GIY-YIG_PLEs"/>
    <property type="match status" value="1"/>
</dbReference>
<dbReference type="Gene3D" id="3.10.10.20">
    <property type="match status" value="1"/>
</dbReference>
<keyword evidence="13" id="KW-1185">Reference proteome</keyword>
<dbReference type="InterPro" id="IPR001965">
    <property type="entry name" value="Znf_PHD"/>
</dbReference>
<feature type="compositionally biased region" description="Polar residues" evidence="9">
    <location>
        <begin position="55"/>
        <end position="64"/>
    </location>
</feature>
<accession>A0A8J6LEL7</accession>
<evidence type="ECO:0000256" key="9">
    <source>
        <dbReference type="SAM" id="MobiDB-lite"/>
    </source>
</evidence>
<sequence>MEFGVQWSEDGVEVVTTLQEVTSGLLFSGLCRGRLDYQSAAISLFTSSEEDSSMAIETSATQQSRRPRHNPENNNPIDNGRENLHSIIGRLYGEETFIKTRKLDQLRKKRSHLLAALAFLRRCRDQNISPTFVKIKHHIQTPTAQRIIDRAQMALTRERVRGVYFQLNKNAEQLLNLHLELSNILDQHHWDLIDRISCLHAENELDKVTKTQKNKFDRLMSKQRPNPKPHPTLENKKTVINRSSKQLSENATTLLSKGMNFAIAPARIPQEEIITEVETAIRHLPKEEAEEIRFETCRILKKSKPPKRNLSRDEMKALSELRKDKDIVILRADKGNITVIMDQNEYNDKISQLLDPEHYTKLKKDPTPTIERRTREIIKQSSIPQQEQRALLPSSTRPPRLYGLPKIHKEECPLRPIVSTMGSPTYNLAKYLAKHLQTYVGHTDSFVKNSLHFVESIRNVRLDTTDILVSFDVVSLFTNVPVEDSVEIIKQNLITQGLREDIPELVRFCLTSTYFLWKGNYYEQKEGAAMGSPLSPVIANLFMETFEQEALELAPLKPKLWKRYVDDTFVVWPHGRESLDQFLNHLNSLHSSIKFTMEIEENNQIPFLDVLVTRDKNQLRHTVYRKKTHSDRYLNAQSHHHPQQKRALMKTLFHRAETICDEDSKERELKHIKWALKCNGFSDRDIRFARKVRQHTEQQTYQKFACLPYVQGVTDRIRKILEKRNIGTRFTTEKKISQILPTPKDKLPLFQSEGIYKVECLCGKCYIGQTGRSIQCRLKEHSRAIKQYDKEKSALAEHKFEDGDHTFDLEKTVVLAKTSKYHQRLIREAIEIRKNPNNFNRDQGVELLAKTSKYHQRLIREAIEIRKNPNNFNRDQGVELSSTWNSVIRPSRVREAAYQTENWKRIGNDNPARKARGFARMQQALIAAQELGDEKMNLLQSILDKIEIKTRLLDQDFKNLDFGKEETSQIENKEQQPPTNNTSNNTALTNNERPPKRARRTRHDTFSGLESNHNETAPAEHVLRSQVPSTTNSSSNQKKTSTGKKKKRKSRQSAQTQREESPPREEEPIIDPDEPTYCLCDQISYGEMIMCDNDLCPIEWFHFSCVTLTTKPKGKWYCPKCRGDRPNVMKPKAQFLRELEKYNKDKEEKT</sequence>
<feature type="compositionally biased region" description="Basic residues" evidence="9">
    <location>
        <begin position="1041"/>
        <end position="1051"/>
    </location>
</feature>
<feature type="domain" description="PHD-type" evidence="10">
    <location>
        <begin position="1075"/>
        <end position="1124"/>
    </location>
</feature>
<comment type="function">
    <text evidence="8">Component of an histone acetyltransferase complex.</text>
</comment>
<evidence type="ECO:0000256" key="5">
    <source>
        <dbReference type="ARBA" id="ARBA00022833"/>
    </source>
</evidence>
<dbReference type="PROSITE" id="PS50878">
    <property type="entry name" value="RT_POL"/>
    <property type="match status" value="1"/>
</dbReference>
<keyword evidence="3 8" id="KW-0479">Metal-binding</keyword>
<comment type="subunit">
    <text evidence="8">Component of an histone acetyltransferase complex. Interacts with H3K4me3 and to a lesser extent with H3K4me2.</text>
</comment>
<keyword evidence="8" id="KW-0156">Chromatin regulator</keyword>
<gene>
    <name evidence="12" type="ORF">GEV33_012844</name>
</gene>
<name>A0A8J6LEL7_TENMO</name>
<dbReference type="Gene3D" id="3.30.40.10">
    <property type="entry name" value="Zinc/RING finger domain, C3HC4 (zinc finger)"/>
    <property type="match status" value="1"/>
</dbReference>
<dbReference type="PANTHER" id="PTHR21301:SF11">
    <property type="entry name" value="GIY-YIG DOMAIN-CONTAINING PROTEIN"/>
    <property type="match status" value="1"/>
</dbReference>
<dbReference type="SMART" id="SM01408">
    <property type="entry name" value="ING"/>
    <property type="match status" value="1"/>
</dbReference>
<dbReference type="InterPro" id="IPR019786">
    <property type="entry name" value="Zinc_finger_PHD-type_CS"/>
</dbReference>
<evidence type="ECO:0000259" key="11">
    <source>
        <dbReference type="PROSITE" id="PS50878"/>
    </source>
</evidence>
<feature type="region of interest" description="Disordered" evidence="9">
    <location>
        <begin position="220"/>
        <end position="245"/>
    </location>
</feature>
<dbReference type="Proteomes" id="UP000719412">
    <property type="component" value="Unassembled WGS sequence"/>
</dbReference>
<proteinExistence type="inferred from homology"/>
<dbReference type="InterPro" id="IPR035901">
    <property type="entry name" value="GIY-YIG_endonuc_sf"/>
</dbReference>
<feature type="compositionally biased region" description="Basic and acidic residues" evidence="9">
    <location>
        <begin position="965"/>
        <end position="974"/>
    </location>
</feature>
<feature type="region of interest" description="Disordered" evidence="9">
    <location>
        <begin position="965"/>
        <end position="1072"/>
    </location>
</feature>
<dbReference type="GO" id="GO:0071897">
    <property type="term" value="P:DNA biosynthetic process"/>
    <property type="evidence" value="ECO:0007669"/>
    <property type="project" value="UniProtKB-ARBA"/>
</dbReference>
<feature type="region of interest" description="Disordered" evidence="9">
    <location>
        <begin position="53"/>
        <end position="80"/>
    </location>
</feature>
<evidence type="ECO:0000256" key="1">
    <source>
        <dbReference type="ARBA" id="ARBA00004123"/>
    </source>
</evidence>
<dbReference type="EMBL" id="JABDTM020027814">
    <property type="protein sequence ID" value="KAH0809946.1"/>
    <property type="molecule type" value="Genomic_DNA"/>
</dbReference>
<evidence type="ECO:0000256" key="6">
    <source>
        <dbReference type="ARBA" id="ARBA00023242"/>
    </source>
</evidence>
<evidence type="ECO:0000256" key="7">
    <source>
        <dbReference type="PROSITE-ProRule" id="PRU00146"/>
    </source>
</evidence>
<feature type="compositionally biased region" description="Basic and acidic residues" evidence="9">
    <location>
        <begin position="1057"/>
        <end position="1067"/>
    </location>
</feature>
<dbReference type="GO" id="GO:0006325">
    <property type="term" value="P:chromatin organization"/>
    <property type="evidence" value="ECO:0007669"/>
    <property type="project" value="UniProtKB-KW"/>
</dbReference>
<keyword evidence="6 8" id="KW-0539">Nucleus</keyword>
<evidence type="ECO:0000256" key="2">
    <source>
        <dbReference type="ARBA" id="ARBA00010210"/>
    </source>
</evidence>
<dbReference type="GO" id="GO:0008270">
    <property type="term" value="F:zinc ion binding"/>
    <property type="evidence" value="ECO:0007669"/>
    <property type="project" value="UniProtKB-KW"/>
</dbReference>
<feature type="domain" description="Reverse transcriptase" evidence="11">
    <location>
        <begin position="385"/>
        <end position="624"/>
    </location>
</feature>
<dbReference type="InterPro" id="IPR019787">
    <property type="entry name" value="Znf_PHD-finger"/>
</dbReference>
<reference evidence="12" key="1">
    <citation type="journal article" date="2020" name="J Insects Food Feed">
        <title>The yellow mealworm (Tenebrio molitor) genome: a resource for the emerging insects as food and feed industry.</title>
        <authorList>
            <person name="Eriksson T."/>
            <person name="Andere A."/>
            <person name="Kelstrup H."/>
            <person name="Emery V."/>
            <person name="Picard C."/>
        </authorList>
    </citation>
    <scope>NUCLEOTIDE SEQUENCE</scope>
    <source>
        <strain evidence="12">Stoneville</strain>
        <tissue evidence="12">Whole head</tissue>
    </source>
</reference>
<dbReference type="Gene3D" id="3.30.70.2630">
    <property type="match status" value="1"/>
</dbReference>
<comment type="similarity">
    <text evidence="2 8">Belongs to the ING family.</text>
</comment>
<dbReference type="InterPro" id="IPR058912">
    <property type="entry name" value="HTH_animal"/>
</dbReference>
<dbReference type="PROSITE" id="PS50016">
    <property type="entry name" value="ZF_PHD_2"/>
    <property type="match status" value="1"/>
</dbReference>
<comment type="caution">
    <text evidence="12">The sequence shown here is derived from an EMBL/GenBank/DDBJ whole genome shotgun (WGS) entry which is preliminary data.</text>
</comment>
<organism evidence="12 13">
    <name type="scientific">Tenebrio molitor</name>
    <name type="common">Yellow mealworm beetle</name>
    <dbReference type="NCBI Taxonomy" id="7067"/>
    <lineage>
        <taxon>Eukaryota</taxon>
        <taxon>Metazoa</taxon>
        <taxon>Ecdysozoa</taxon>
        <taxon>Arthropoda</taxon>
        <taxon>Hexapoda</taxon>
        <taxon>Insecta</taxon>
        <taxon>Pterygota</taxon>
        <taxon>Neoptera</taxon>
        <taxon>Endopterygota</taxon>
        <taxon>Coleoptera</taxon>
        <taxon>Polyphaga</taxon>
        <taxon>Cucujiformia</taxon>
        <taxon>Tenebrionidae</taxon>
        <taxon>Tenebrio</taxon>
    </lineage>
</organism>
<comment type="domain">
    <text evidence="8">The PHD-type zinc finger mediates the binding to H3K4me3.</text>
</comment>
<dbReference type="AlphaFoldDB" id="A0A8J6LEL7"/>
<dbReference type="SUPFAM" id="SSF57903">
    <property type="entry name" value="FYVE/PHD zinc finger"/>
    <property type="match status" value="1"/>
</dbReference>
<protein>
    <recommendedName>
        <fullName evidence="8">Inhibitor of growth protein</fullName>
    </recommendedName>
</protein>
<comment type="subcellular location">
    <subcellularLocation>
        <location evidence="1 8">Nucleus</location>
    </subcellularLocation>
</comment>
<dbReference type="FunFam" id="3.30.40.10:FF:000021">
    <property type="entry name" value="Inhibitor of growth 2b"/>
    <property type="match status" value="1"/>
</dbReference>
<dbReference type="Pfam" id="PF00078">
    <property type="entry name" value="RVT_1"/>
    <property type="match status" value="1"/>
</dbReference>
<dbReference type="GO" id="GO:0005634">
    <property type="term" value="C:nucleus"/>
    <property type="evidence" value="ECO:0007669"/>
    <property type="project" value="UniProtKB-SubCell"/>
</dbReference>
<dbReference type="InterPro" id="IPR043502">
    <property type="entry name" value="DNA/RNA_pol_sf"/>
</dbReference>
<evidence type="ECO:0000259" key="10">
    <source>
        <dbReference type="PROSITE" id="PS50016"/>
    </source>
</evidence>
<feature type="compositionally biased region" description="Low complexity" evidence="9">
    <location>
        <begin position="979"/>
        <end position="991"/>
    </location>
</feature>
<evidence type="ECO:0000256" key="8">
    <source>
        <dbReference type="RuleBase" id="RU361213"/>
    </source>
</evidence>
<dbReference type="SUPFAM" id="SSF56672">
    <property type="entry name" value="DNA/RNA polymerases"/>
    <property type="match status" value="1"/>
</dbReference>
<dbReference type="CDD" id="cd00304">
    <property type="entry name" value="RT_like"/>
    <property type="match status" value="1"/>
</dbReference>
<keyword evidence="5 8" id="KW-0862">Zinc</keyword>
<evidence type="ECO:0000313" key="13">
    <source>
        <dbReference type="Proteomes" id="UP000719412"/>
    </source>
</evidence>
<dbReference type="InterPro" id="IPR024610">
    <property type="entry name" value="ING_N_histone-binding"/>
</dbReference>
<dbReference type="SMART" id="SM00249">
    <property type="entry name" value="PHD"/>
    <property type="match status" value="1"/>
</dbReference>
<dbReference type="PROSITE" id="PS01359">
    <property type="entry name" value="ZF_PHD_1"/>
    <property type="match status" value="1"/>
</dbReference>
<dbReference type="InterPro" id="IPR028643">
    <property type="entry name" value="ING1_PHD_Znf"/>
</dbReference>
<keyword evidence="4 7" id="KW-0863">Zinc-finger</keyword>